<dbReference type="EMBL" id="OU963898">
    <property type="protein sequence ID" value="CAH0405818.1"/>
    <property type="molecule type" value="Genomic_DNA"/>
</dbReference>
<dbReference type="InterPro" id="IPR030547">
    <property type="entry name" value="XRCC2"/>
</dbReference>
<keyword evidence="2" id="KW-1185">Reference proteome</keyword>
<evidence type="ECO:0008006" key="3">
    <source>
        <dbReference type="Google" id="ProtNLM"/>
    </source>
</evidence>
<accession>A0ABN8B8A4</accession>
<name>A0ABN8B8A4_CHISP</name>
<dbReference type="InterPro" id="IPR027417">
    <property type="entry name" value="P-loop_NTPase"/>
</dbReference>
<protein>
    <recommendedName>
        <fullName evidence="3">DNA recombination and repair protein Rad51-like C-terminal domain-containing protein</fullName>
    </recommendedName>
</protein>
<dbReference type="PANTHER" id="PTHR46644:SF2">
    <property type="entry name" value="DNA REPAIR PROTEIN XRCC2"/>
    <property type="match status" value="1"/>
</dbReference>
<evidence type="ECO:0000313" key="1">
    <source>
        <dbReference type="EMBL" id="CAH0405818.1"/>
    </source>
</evidence>
<dbReference type="Proteomes" id="UP001153292">
    <property type="component" value="Chromosome 5"/>
</dbReference>
<proteinExistence type="predicted"/>
<reference evidence="1" key="1">
    <citation type="submission" date="2021-12" db="EMBL/GenBank/DDBJ databases">
        <authorList>
            <person name="King R."/>
        </authorList>
    </citation>
    <scope>NUCLEOTIDE SEQUENCE</scope>
</reference>
<dbReference type="Gene3D" id="3.40.50.300">
    <property type="entry name" value="P-loop containing nucleotide triphosphate hydrolases"/>
    <property type="match status" value="1"/>
</dbReference>
<dbReference type="SUPFAM" id="SSF52540">
    <property type="entry name" value="P-loop containing nucleoside triphosphate hydrolases"/>
    <property type="match status" value="1"/>
</dbReference>
<sequence length="267" mass="31065">MASSCKIETGMQLLARLTKQQNIEKFYPVLFENGPRPGEVIELYSESNINPLLIDIICEALLPSCFGDLKISIIYFNCNGNFNYDSLLSCMSYKISTYVSENKTTQNCNDNKINELVKKMLSNIFIAEIYDASQFYISIHNLERVFLEHSNIAMIIVDTITAFYWSEQAHKICKMDTYTKKILQIIQKVCKDHKLSILYTRPEHFSSSKDSIEAFEPCNQFPVLEKVNYRIQVVPTKDESIYNINIRTHKSLIQRTLYMDQDKVDWI</sequence>
<gene>
    <name evidence="1" type="ORF">CHILSU_LOCUS9188</name>
</gene>
<evidence type="ECO:0000313" key="2">
    <source>
        <dbReference type="Proteomes" id="UP001153292"/>
    </source>
</evidence>
<organism evidence="1 2">
    <name type="scientific">Chilo suppressalis</name>
    <name type="common">Asiatic rice borer moth</name>
    <dbReference type="NCBI Taxonomy" id="168631"/>
    <lineage>
        <taxon>Eukaryota</taxon>
        <taxon>Metazoa</taxon>
        <taxon>Ecdysozoa</taxon>
        <taxon>Arthropoda</taxon>
        <taxon>Hexapoda</taxon>
        <taxon>Insecta</taxon>
        <taxon>Pterygota</taxon>
        <taxon>Neoptera</taxon>
        <taxon>Endopterygota</taxon>
        <taxon>Lepidoptera</taxon>
        <taxon>Glossata</taxon>
        <taxon>Ditrysia</taxon>
        <taxon>Pyraloidea</taxon>
        <taxon>Crambidae</taxon>
        <taxon>Crambinae</taxon>
        <taxon>Chilo</taxon>
    </lineage>
</organism>
<dbReference type="PANTHER" id="PTHR46644">
    <property type="entry name" value="DNA REPAIR PROTEIN XRCC2"/>
    <property type="match status" value="1"/>
</dbReference>